<comment type="cofactor">
    <cofactor evidence="1 11">
        <name>heme</name>
        <dbReference type="ChEBI" id="CHEBI:30413"/>
    </cofactor>
</comment>
<keyword evidence="10 12" id="KW-0503">Monooxygenase</keyword>
<dbReference type="GO" id="GO:0016705">
    <property type="term" value="F:oxidoreductase activity, acting on paired donors, with incorporation or reduction of molecular oxygen"/>
    <property type="evidence" value="ECO:0007669"/>
    <property type="project" value="InterPro"/>
</dbReference>
<dbReference type="GO" id="GO:0005789">
    <property type="term" value="C:endoplasmic reticulum membrane"/>
    <property type="evidence" value="ECO:0007669"/>
    <property type="project" value="UniProtKB-SubCell"/>
</dbReference>
<evidence type="ECO:0000256" key="3">
    <source>
        <dbReference type="ARBA" id="ARBA00004174"/>
    </source>
</evidence>
<evidence type="ECO:0000256" key="12">
    <source>
        <dbReference type="RuleBase" id="RU000461"/>
    </source>
</evidence>
<dbReference type="GO" id="GO:0020037">
    <property type="term" value="F:heme binding"/>
    <property type="evidence" value="ECO:0007669"/>
    <property type="project" value="InterPro"/>
</dbReference>
<dbReference type="InterPro" id="IPR050479">
    <property type="entry name" value="CYP11_CYP27_families"/>
</dbReference>
<evidence type="ECO:0000256" key="10">
    <source>
        <dbReference type="ARBA" id="ARBA00023033"/>
    </source>
</evidence>
<keyword evidence="8 12" id="KW-0560">Oxidoreductase</keyword>
<comment type="function">
    <text evidence="2">May be involved in the metabolism of insect hormones and in the breakdown of synthetic insecticides.</text>
</comment>
<evidence type="ECO:0000256" key="8">
    <source>
        <dbReference type="ARBA" id="ARBA00023002"/>
    </source>
</evidence>
<protein>
    <recommendedName>
        <fullName evidence="15">Cytochrome P450 302a1, mitochondrial</fullName>
    </recommendedName>
</protein>
<dbReference type="GO" id="GO:0005506">
    <property type="term" value="F:iron ion binding"/>
    <property type="evidence" value="ECO:0007669"/>
    <property type="project" value="InterPro"/>
</dbReference>
<dbReference type="Pfam" id="PF00067">
    <property type="entry name" value="p450"/>
    <property type="match status" value="1"/>
</dbReference>
<comment type="similarity">
    <text evidence="5 12">Belongs to the cytochrome P450 family.</text>
</comment>
<keyword evidence="6 11" id="KW-0349">Heme</keyword>
<dbReference type="FunFam" id="1.10.630.10:FF:000006">
    <property type="entry name" value="Cytochrome P450 302a1, mitochondrial"/>
    <property type="match status" value="1"/>
</dbReference>
<dbReference type="PROSITE" id="PS00086">
    <property type="entry name" value="CYTOCHROME_P450"/>
    <property type="match status" value="1"/>
</dbReference>
<dbReference type="SUPFAM" id="SSF48264">
    <property type="entry name" value="Cytochrome P450"/>
    <property type="match status" value="1"/>
</dbReference>
<dbReference type="Proteomes" id="UP001154114">
    <property type="component" value="Chromosome 8"/>
</dbReference>
<evidence type="ECO:0000256" key="6">
    <source>
        <dbReference type="ARBA" id="ARBA00022617"/>
    </source>
</evidence>
<evidence type="ECO:0000256" key="1">
    <source>
        <dbReference type="ARBA" id="ARBA00001971"/>
    </source>
</evidence>
<dbReference type="AlphaFoldDB" id="A0A9P0C478"/>
<evidence type="ECO:0008006" key="15">
    <source>
        <dbReference type="Google" id="ProtNLM"/>
    </source>
</evidence>
<dbReference type="InterPro" id="IPR036396">
    <property type="entry name" value="Cyt_P450_sf"/>
</dbReference>
<evidence type="ECO:0000256" key="4">
    <source>
        <dbReference type="ARBA" id="ARBA00004406"/>
    </source>
</evidence>
<feature type="binding site" description="axial binding residue" evidence="11">
    <location>
        <position position="487"/>
    </location>
    <ligand>
        <name>heme</name>
        <dbReference type="ChEBI" id="CHEBI:30413"/>
    </ligand>
    <ligandPart>
        <name>Fe</name>
        <dbReference type="ChEBI" id="CHEBI:18248"/>
    </ligandPart>
</feature>
<reference evidence="13" key="1">
    <citation type="submission" date="2021-12" db="EMBL/GenBank/DDBJ databases">
        <authorList>
            <person name="King R."/>
        </authorList>
    </citation>
    <scope>NUCLEOTIDE SEQUENCE</scope>
</reference>
<dbReference type="Gene3D" id="1.10.630.10">
    <property type="entry name" value="Cytochrome P450"/>
    <property type="match status" value="1"/>
</dbReference>
<keyword evidence="14" id="KW-1185">Reference proteome</keyword>
<dbReference type="PANTHER" id="PTHR24279:SF120">
    <property type="entry name" value="CYTOCHROME P450"/>
    <property type="match status" value="1"/>
</dbReference>
<sequence length="550" mass="63196">MGTGSYCNSMISLCDALRSGCAPIKVINMLHFSFKKVNFASHVKNVRLISNVRSSNGDQNTCETDKPMSFEEIPGPTSYPIIGTLHKYMPFFGEYDAETLDKNSWLNWRRYGSLVREEPGVRLLHVFDPEDIEVVFRQDHRYPSRRSHVAMLHYRLSKPHVYNTGGLLSTNGPEWWRLRSTLQKNFTSPQSVKSHISYTDIVVQEFLQWIKEKNVSHDEDFLPYLNRLNLEVIGTVAFNEQFHGFTEQEQDRNSRTSKIIDAAFGSNSGIMKLDKGFLWRIFETPLYRKLATSQEFLEKVSRDILLERANFFASDKNDDNSLLASFLKQSNLDMKDILGMMVDILMAAIDTTSYATSFALYHISRNLEVQKKIFDEIIEHLPTKDTHITAEILSKLVYTKGCIKESLRLNPVSIGVGRLSQKEFILKGYLIPEGTVIVTQNMVACRLPQYVRDPLAFKPERWIRGSEGYENLHPFLSLPFGFGPRSCIARRLAEQNMCIAIVRLIREFQIEWKGGELGIRTLLINKPDKPVSLSFTSRKRVDSLHNDVPF</sequence>
<accession>A0A9P0C478</accession>
<evidence type="ECO:0000313" key="14">
    <source>
        <dbReference type="Proteomes" id="UP001154114"/>
    </source>
</evidence>
<name>A0A9P0C478_CHRIL</name>
<dbReference type="PRINTS" id="PR00385">
    <property type="entry name" value="P450"/>
</dbReference>
<dbReference type="EMBL" id="LR824011">
    <property type="protein sequence ID" value="CAH0627188.1"/>
    <property type="molecule type" value="Genomic_DNA"/>
</dbReference>
<dbReference type="PANTHER" id="PTHR24279">
    <property type="entry name" value="CYTOCHROME P450"/>
    <property type="match status" value="1"/>
</dbReference>
<keyword evidence="7 11" id="KW-0479">Metal-binding</keyword>
<evidence type="ECO:0000256" key="11">
    <source>
        <dbReference type="PIRSR" id="PIRSR602403-1"/>
    </source>
</evidence>
<dbReference type="InterPro" id="IPR017972">
    <property type="entry name" value="Cyt_P450_CS"/>
</dbReference>
<comment type="subcellular location">
    <subcellularLocation>
        <location evidence="4">Endoplasmic reticulum membrane</location>
        <topology evidence="4">Peripheral membrane protein</topology>
    </subcellularLocation>
    <subcellularLocation>
        <location evidence="3">Microsome membrane</location>
        <topology evidence="3">Peripheral membrane protein</topology>
    </subcellularLocation>
</comment>
<dbReference type="PRINTS" id="PR00465">
    <property type="entry name" value="EP450IV"/>
</dbReference>
<dbReference type="InterPro" id="IPR001128">
    <property type="entry name" value="Cyt_P450"/>
</dbReference>
<proteinExistence type="inferred from homology"/>
<dbReference type="CDD" id="cd11054">
    <property type="entry name" value="CYP24A1-like"/>
    <property type="match status" value="1"/>
</dbReference>
<evidence type="ECO:0000313" key="13">
    <source>
        <dbReference type="EMBL" id="CAH0627188.1"/>
    </source>
</evidence>
<dbReference type="GO" id="GO:0004497">
    <property type="term" value="F:monooxygenase activity"/>
    <property type="evidence" value="ECO:0007669"/>
    <property type="project" value="UniProtKB-KW"/>
</dbReference>
<keyword evidence="9 11" id="KW-0408">Iron</keyword>
<evidence type="ECO:0000256" key="5">
    <source>
        <dbReference type="ARBA" id="ARBA00010617"/>
    </source>
</evidence>
<evidence type="ECO:0000256" key="9">
    <source>
        <dbReference type="ARBA" id="ARBA00023004"/>
    </source>
</evidence>
<dbReference type="OrthoDB" id="3945418at2759"/>
<dbReference type="InterPro" id="IPR002403">
    <property type="entry name" value="Cyt_P450_E_grp-IV"/>
</dbReference>
<evidence type="ECO:0000256" key="2">
    <source>
        <dbReference type="ARBA" id="ARBA00003690"/>
    </source>
</evidence>
<organism evidence="13 14">
    <name type="scientific">Chrysodeixis includens</name>
    <name type="common">Soybean looper</name>
    <name type="synonym">Pseudoplusia includens</name>
    <dbReference type="NCBI Taxonomy" id="689277"/>
    <lineage>
        <taxon>Eukaryota</taxon>
        <taxon>Metazoa</taxon>
        <taxon>Ecdysozoa</taxon>
        <taxon>Arthropoda</taxon>
        <taxon>Hexapoda</taxon>
        <taxon>Insecta</taxon>
        <taxon>Pterygota</taxon>
        <taxon>Neoptera</taxon>
        <taxon>Endopterygota</taxon>
        <taxon>Lepidoptera</taxon>
        <taxon>Glossata</taxon>
        <taxon>Ditrysia</taxon>
        <taxon>Noctuoidea</taxon>
        <taxon>Noctuidae</taxon>
        <taxon>Plusiinae</taxon>
        <taxon>Chrysodeixis</taxon>
    </lineage>
</organism>
<evidence type="ECO:0000256" key="7">
    <source>
        <dbReference type="ARBA" id="ARBA00022723"/>
    </source>
</evidence>
<gene>
    <name evidence="13" type="ORF">CINC_LOCUS12603</name>
</gene>